<feature type="domain" description="Luciferase-like" evidence="2">
    <location>
        <begin position="40"/>
        <end position="272"/>
    </location>
</feature>
<keyword evidence="1 3" id="KW-0560">Oxidoreductase</keyword>
<protein>
    <submittedName>
        <fullName evidence="3">LLM class flavin-dependent oxidoreductase</fullName>
        <ecNumber evidence="3">1.-.-.-</ecNumber>
    </submittedName>
</protein>
<dbReference type="EMBL" id="JBHUCO010000068">
    <property type="protein sequence ID" value="MFD1523551.1"/>
    <property type="molecule type" value="Genomic_DNA"/>
</dbReference>
<dbReference type="InterPro" id="IPR050564">
    <property type="entry name" value="F420-G6PD/mer"/>
</dbReference>
<gene>
    <name evidence="3" type="ORF">ACFSJD_39130</name>
</gene>
<dbReference type="Pfam" id="PF00296">
    <property type="entry name" value="Bac_luciferase"/>
    <property type="match status" value="1"/>
</dbReference>
<sequence length="338" mass="36460">MKLGTSLRFVFPTSPETFEHFRAALAALPPGGFIERPMGAMSTREQATNLLAVAAAAHDAGLDMLVVGDSHAVPPAYANAFSPVPTLARLMPATGNMTLGAVLLAPFYDPILIAEQIGTIAAFSEAPLVVTLALGQGKSRFAAFGMTEHTRVGRTEEFVTALRALLTGEPVTMEGRYHRLNHVQTGPLPRVPVSLWLAGTVRAAAERAGRLGDGWLAGQNATRAELVEQLDAYRESAVRHGRTPLPVLRRDIYVGESDHEAESVVNRILAEGYRGGGMDRLLVGSAESVVQQLEEYRAIGFDHALVRHIVGDHALMLRSFERIGKDVLPRLHALEPLS</sequence>
<dbReference type="InterPro" id="IPR036661">
    <property type="entry name" value="Luciferase-like_sf"/>
</dbReference>
<name>A0ABW4F7I1_9PSEU</name>
<reference evidence="4" key="1">
    <citation type="journal article" date="2019" name="Int. J. Syst. Evol. Microbiol.">
        <title>The Global Catalogue of Microorganisms (GCM) 10K type strain sequencing project: providing services to taxonomists for standard genome sequencing and annotation.</title>
        <authorList>
            <consortium name="The Broad Institute Genomics Platform"/>
            <consortium name="The Broad Institute Genome Sequencing Center for Infectious Disease"/>
            <person name="Wu L."/>
            <person name="Ma J."/>
        </authorList>
    </citation>
    <scope>NUCLEOTIDE SEQUENCE [LARGE SCALE GENOMIC DNA]</scope>
    <source>
        <strain evidence="4">CCM 7043</strain>
    </source>
</reference>
<evidence type="ECO:0000313" key="4">
    <source>
        <dbReference type="Proteomes" id="UP001597114"/>
    </source>
</evidence>
<evidence type="ECO:0000313" key="3">
    <source>
        <dbReference type="EMBL" id="MFD1523551.1"/>
    </source>
</evidence>
<evidence type="ECO:0000256" key="1">
    <source>
        <dbReference type="ARBA" id="ARBA00023002"/>
    </source>
</evidence>
<organism evidence="3 4">
    <name type="scientific">Pseudonocardia yunnanensis</name>
    <dbReference type="NCBI Taxonomy" id="58107"/>
    <lineage>
        <taxon>Bacteria</taxon>
        <taxon>Bacillati</taxon>
        <taxon>Actinomycetota</taxon>
        <taxon>Actinomycetes</taxon>
        <taxon>Pseudonocardiales</taxon>
        <taxon>Pseudonocardiaceae</taxon>
        <taxon>Pseudonocardia</taxon>
    </lineage>
</organism>
<dbReference type="SUPFAM" id="SSF51679">
    <property type="entry name" value="Bacterial luciferase-like"/>
    <property type="match status" value="1"/>
</dbReference>
<dbReference type="PANTHER" id="PTHR43244">
    <property type="match status" value="1"/>
</dbReference>
<dbReference type="Gene3D" id="3.20.20.30">
    <property type="entry name" value="Luciferase-like domain"/>
    <property type="match status" value="1"/>
</dbReference>
<proteinExistence type="predicted"/>
<dbReference type="RefSeq" id="WP_344722900.1">
    <property type="nucleotide sequence ID" value="NZ_BAAAUS010000016.1"/>
</dbReference>
<keyword evidence="4" id="KW-1185">Reference proteome</keyword>
<dbReference type="InterPro" id="IPR011251">
    <property type="entry name" value="Luciferase-like_dom"/>
</dbReference>
<comment type="caution">
    <text evidence="3">The sequence shown here is derived from an EMBL/GenBank/DDBJ whole genome shotgun (WGS) entry which is preliminary data.</text>
</comment>
<dbReference type="PANTHER" id="PTHR43244:SF1">
    <property type="entry name" value="5,10-METHYLENETETRAHYDROMETHANOPTERIN REDUCTASE"/>
    <property type="match status" value="1"/>
</dbReference>
<evidence type="ECO:0000259" key="2">
    <source>
        <dbReference type="Pfam" id="PF00296"/>
    </source>
</evidence>
<dbReference type="EC" id="1.-.-.-" evidence="3"/>
<dbReference type="GO" id="GO:0016491">
    <property type="term" value="F:oxidoreductase activity"/>
    <property type="evidence" value="ECO:0007669"/>
    <property type="project" value="UniProtKB-KW"/>
</dbReference>
<dbReference type="Proteomes" id="UP001597114">
    <property type="component" value="Unassembled WGS sequence"/>
</dbReference>
<accession>A0ABW4F7I1</accession>